<dbReference type="PRINTS" id="PR00145">
    <property type="entry name" value="ARGSUCLYASE"/>
</dbReference>
<dbReference type="SUPFAM" id="SSF48557">
    <property type="entry name" value="L-aspartase-like"/>
    <property type="match status" value="1"/>
</dbReference>
<evidence type="ECO:0000313" key="2">
    <source>
        <dbReference type="EMBL" id="MPL99490.1"/>
    </source>
</evidence>
<feature type="domain" description="Fumarate lyase N-terminal" evidence="1">
    <location>
        <begin position="26"/>
        <end position="299"/>
    </location>
</feature>
<dbReference type="InterPro" id="IPR009049">
    <property type="entry name" value="Argininosuccinate_lyase"/>
</dbReference>
<dbReference type="NCBIfam" id="TIGR00838">
    <property type="entry name" value="argH"/>
    <property type="match status" value="1"/>
</dbReference>
<dbReference type="CDD" id="cd01359">
    <property type="entry name" value="Argininosuccinate_lyase"/>
    <property type="match status" value="1"/>
</dbReference>
<name>A0A644W7N4_9ZZZZ</name>
<dbReference type="InterPro" id="IPR022761">
    <property type="entry name" value="Fumarate_lyase_N"/>
</dbReference>
<dbReference type="Gene3D" id="1.20.200.10">
    <property type="entry name" value="Fumarase/aspartase (Central domain)"/>
    <property type="match status" value="1"/>
</dbReference>
<dbReference type="EC" id="4.3.2.1" evidence="2"/>
<dbReference type="AlphaFoldDB" id="A0A644W7N4"/>
<dbReference type="GO" id="GO:0004056">
    <property type="term" value="F:argininosuccinate lyase activity"/>
    <property type="evidence" value="ECO:0007669"/>
    <property type="project" value="UniProtKB-EC"/>
</dbReference>
<reference evidence="2" key="1">
    <citation type="submission" date="2019-08" db="EMBL/GenBank/DDBJ databases">
        <authorList>
            <person name="Kucharzyk K."/>
            <person name="Murdoch R.W."/>
            <person name="Higgins S."/>
            <person name="Loffler F."/>
        </authorList>
    </citation>
    <scope>NUCLEOTIDE SEQUENCE</scope>
</reference>
<accession>A0A644W7N4</accession>
<comment type="caution">
    <text evidence="2">The sequence shown here is derived from an EMBL/GenBank/DDBJ whole genome shotgun (WGS) entry which is preliminary data.</text>
</comment>
<dbReference type="InterPro" id="IPR000362">
    <property type="entry name" value="Fumarate_lyase_fam"/>
</dbReference>
<dbReference type="GO" id="GO:0042450">
    <property type="term" value="P:L-arginine biosynthetic process via ornithine"/>
    <property type="evidence" value="ECO:0007669"/>
    <property type="project" value="InterPro"/>
</dbReference>
<evidence type="ECO:0000259" key="1">
    <source>
        <dbReference type="Pfam" id="PF00206"/>
    </source>
</evidence>
<organism evidence="2">
    <name type="scientific">bioreactor metagenome</name>
    <dbReference type="NCBI Taxonomy" id="1076179"/>
    <lineage>
        <taxon>unclassified sequences</taxon>
        <taxon>metagenomes</taxon>
        <taxon>ecological metagenomes</taxon>
    </lineage>
</organism>
<dbReference type="Pfam" id="PF00206">
    <property type="entry name" value="Lyase_1"/>
    <property type="match status" value="1"/>
</dbReference>
<dbReference type="InterPro" id="IPR020557">
    <property type="entry name" value="Fumarate_lyase_CS"/>
</dbReference>
<dbReference type="PRINTS" id="PR00149">
    <property type="entry name" value="FUMRATELYASE"/>
</dbReference>
<dbReference type="EMBL" id="VSSQ01000669">
    <property type="protein sequence ID" value="MPL99490.1"/>
    <property type="molecule type" value="Genomic_DNA"/>
</dbReference>
<keyword evidence="2" id="KW-0456">Lyase</keyword>
<protein>
    <submittedName>
        <fullName evidence="2">Argininosuccinate lyase</fullName>
        <ecNumber evidence="2">4.3.2.1</ecNumber>
    </submittedName>
</protein>
<gene>
    <name evidence="2" type="primary">argH_16</name>
    <name evidence="2" type="ORF">SDC9_45708</name>
</gene>
<dbReference type="PANTHER" id="PTHR43814">
    <property type="entry name" value="ARGININOSUCCINATE LYASE"/>
    <property type="match status" value="1"/>
</dbReference>
<dbReference type="Gene3D" id="1.10.40.30">
    <property type="entry name" value="Fumarase/aspartase (C-terminal domain)"/>
    <property type="match status" value="1"/>
</dbReference>
<dbReference type="PANTHER" id="PTHR43814:SF1">
    <property type="entry name" value="ARGININOSUCCINATE LYASE"/>
    <property type="match status" value="1"/>
</dbReference>
<dbReference type="GO" id="GO:0005829">
    <property type="term" value="C:cytosol"/>
    <property type="evidence" value="ECO:0007669"/>
    <property type="project" value="TreeGrafter"/>
</dbReference>
<proteinExistence type="predicted"/>
<dbReference type="InterPro" id="IPR008948">
    <property type="entry name" value="L-Aspartase-like"/>
</dbReference>
<dbReference type="PROSITE" id="PS00163">
    <property type="entry name" value="FUMARATE_LYASES"/>
    <property type="match status" value="1"/>
</dbReference>
<sequence>MSLLWSKGSNPDSKVSEFTVGKDRELDLQMAGFDIEGSIAHVNMIASIGLLPDDEAALLVEELEKMADDVKRGFFILEDGVEDIHSQVEINLTKRVGEIGKKIHSGRSRNDQVLVDIKLFLKSEIKRVLKQTDLLFDTLISLSEEHKDILIPGYTHSQIAMPSSAGLWLGGYAETLSEDLWLLLSAWNIADQNPLGSAAGYGSSFPLDREMTTTLLGFGTMHYNSAAAQMSRGKTEKSLAFAISSIASTLNKLASDSILFMNGNYGFISFPDDVTTGSSIMPHKKNPDVWELIRGHSNRLQSLPNEITMMTTNLTHGYHRDFQLLKEVLFPSIKVVVDIIEMTNFMLKKMIIKRDILDDKKYDYLFTVEEVNRRVISGTPFRDAYREVGEEVNQGRFMAEKRVAHTHEGSIGNLCNEQIIVKFKTIVSMFGK</sequence>
<dbReference type="InterPro" id="IPR024083">
    <property type="entry name" value="Fumarase/histidase_N"/>
</dbReference>
<dbReference type="Gene3D" id="1.10.275.10">
    <property type="entry name" value="Fumarase/aspartase (N-terminal domain)"/>
    <property type="match status" value="1"/>
</dbReference>